<evidence type="ECO:0000313" key="1">
    <source>
        <dbReference type="EMBL" id="KAJ7371802.1"/>
    </source>
</evidence>
<keyword evidence="2" id="KW-1185">Reference proteome</keyword>
<dbReference type="SUPFAM" id="SSF57501">
    <property type="entry name" value="Cystine-knot cytokines"/>
    <property type="match status" value="1"/>
</dbReference>
<gene>
    <name evidence="1" type="ORF">OS493_023143</name>
</gene>
<comment type="caution">
    <text evidence="1">The sequence shown here is derived from an EMBL/GenBank/DDBJ whole genome shotgun (WGS) entry which is preliminary data.</text>
</comment>
<dbReference type="AlphaFoldDB" id="A0A9X0CQ13"/>
<organism evidence="1 2">
    <name type="scientific">Desmophyllum pertusum</name>
    <dbReference type="NCBI Taxonomy" id="174260"/>
    <lineage>
        <taxon>Eukaryota</taxon>
        <taxon>Metazoa</taxon>
        <taxon>Cnidaria</taxon>
        <taxon>Anthozoa</taxon>
        <taxon>Hexacorallia</taxon>
        <taxon>Scleractinia</taxon>
        <taxon>Caryophylliina</taxon>
        <taxon>Caryophylliidae</taxon>
        <taxon>Desmophyllum</taxon>
    </lineage>
</organism>
<protein>
    <submittedName>
        <fullName evidence="1">Uncharacterized protein</fullName>
    </submittedName>
</protein>
<accession>A0A9X0CQ13</accession>
<proteinExistence type="predicted"/>
<dbReference type="Proteomes" id="UP001163046">
    <property type="component" value="Unassembled WGS sequence"/>
</dbReference>
<dbReference type="EMBL" id="MU826842">
    <property type="protein sequence ID" value="KAJ7371802.1"/>
    <property type="molecule type" value="Genomic_DNA"/>
</dbReference>
<dbReference type="Gene3D" id="2.10.90.10">
    <property type="entry name" value="Cystine-knot cytokines"/>
    <property type="match status" value="1"/>
</dbReference>
<dbReference type="OrthoDB" id="5945453at2759"/>
<reference evidence="1" key="1">
    <citation type="submission" date="2023-01" db="EMBL/GenBank/DDBJ databases">
        <title>Genome assembly of the deep-sea coral Lophelia pertusa.</title>
        <authorList>
            <person name="Herrera S."/>
            <person name="Cordes E."/>
        </authorList>
    </citation>
    <scope>NUCLEOTIDE SEQUENCE</scope>
    <source>
        <strain evidence="1">USNM1676648</strain>
        <tissue evidence="1">Polyp</tissue>
    </source>
</reference>
<name>A0A9X0CQ13_9CNID</name>
<sequence>MSLPGSSGCSARRGRNFTDSQLLQRIRQQFMFVENKLGAHSSNNTHINGRINFVSGAKEGTTRCPWSWAVDEDANRIPRYLAKAVCPKCNHYCRAVFYTHNSLVQRCDRKTGIIYWTRMERTLQIAYVYDY</sequence>
<evidence type="ECO:0000313" key="2">
    <source>
        <dbReference type="Proteomes" id="UP001163046"/>
    </source>
</evidence>
<dbReference type="InterPro" id="IPR029034">
    <property type="entry name" value="Cystine-knot_cytokine"/>
</dbReference>